<comment type="caution">
    <text evidence="2">The sequence shown here is derived from an EMBL/GenBank/DDBJ whole genome shotgun (WGS) entry which is preliminary data.</text>
</comment>
<keyword evidence="3" id="KW-1185">Reference proteome</keyword>
<accession>A0ABP9LLM3</accession>
<sequence length="471" mass="51651">MKLSTDPSGRDVSGRTDLQEFPQTTLHDTRRALMAGVPIQECRAHAGLVAYPDARGLDAIESKSGLDRKVLYGRPDRGTSGVIPAEGQSSALLRCISRGVFTLEESDRRPMEVQPLPFGPSGKWSSGPHQTLESSSNSLSKEGLEALGEKEEKDLDQSNGGQMTTSGEGPWIERYEQLLRPDRDIWANRAVGNREALGDAGWAIAVVYGFEPVSVPLKDVQRLLGLSPKQTQRVVDKIGFERTSGRGAVVSVDLSRLVDEQAEEEGWYNGPGLRAAQKARKAHGKAKAAGRRGTRHGYAAYRVHQHRELVAQAIEDPQWRRKVLECSEERLAEALESWMAQHDGELPEWALAVFGALRAHKDRLAVAATYSDAIAEAETEEYKRDLAKLKGRLVDAKPADYVGMWLEPVDVPSTLAALATRVAAPGRVEPPARAFSGVMTSTTRQFTEHPVEVQQEILAAMRRRVAGVRSA</sequence>
<dbReference type="Proteomes" id="UP001500124">
    <property type="component" value="Unassembled WGS sequence"/>
</dbReference>
<protein>
    <submittedName>
        <fullName evidence="2">Uncharacterized protein</fullName>
    </submittedName>
</protein>
<feature type="compositionally biased region" description="Polar residues" evidence="1">
    <location>
        <begin position="123"/>
        <end position="137"/>
    </location>
</feature>
<name>A0ABP9LLM3_9ACTN</name>
<gene>
    <name evidence="2" type="ORF">GCM10023336_70740</name>
</gene>
<reference evidence="3" key="1">
    <citation type="journal article" date="2019" name="Int. J. Syst. Evol. Microbiol.">
        <title>The Global Catalogue of Microorganisms (GCM) 10K type strain sequencing project: providing services to taxonomists for standard genome sequencing and annotation.</title>
        <authorList>
            <consortium name="The Broad Institute Genomics Platform"/>
            <consortium name="The Broad Institute Genome Sequencing Center for Infectious Disease"/>
            <person name="Wu L."/>
            <person name="Ma J."/>
        </authorList>
    </citation>
    <scope>NUCLEOTIDE SEQUENCE [LARGE SCALE GENOMIC DNA]</scope>
    <source>
        <strain evidence="3">JCM 18410</strain>
    </source>
</reference>
<evidence type="ECO:0000313" key="2">
    <source>
        <dbReference type="EMBL" id="GAA5078746.1"/>
    </source>
</evidence>
<feature type="compositionally biased region" description="Basic and acidic residues" evidence="1">
    <location>
        <begin position="8"/>
        <end position="18"/>
    </location>
</feature>
<evidence type="ECO:0000256" key="1">
    <source>
        <dbReference type="SAM" id="MobiDB-lite"/>
    </source>
</evidence>
<dbReference type="RefSeq" id="WP_345672127.1">
    <property type="nucleotide sequence ID" value="NZ_BAABKC010000128.1"/>
</dbReference>
<feature type="compositionally biased region" description="Basic and acidic residues" evidence="1">
    <location>
        <begin position="142"/>
        <end position="156"/>
    </location>
</feature>
<evidence type="ECO:0000313" key="3">
    <source>
        <dbReference type="Proteomes" id="UP001500124"/>
    </source>
</evidence>
<organism evidence="2 3">
    <name type="scientific">Streptomyces similanensis</name>
    <dbReference type="NCBI Taxonomy" id="1274988"/>
    <lineage>
        <taxon>Bacteria</taxon>
        <taxon>Bacillati</taxon>
        <taxon>Actinomycetota</taxon>
        <taxon>Actinomycetes</taxon>
        <taxon>Kitasatosporales</taxon>
        <taxon>Streptomycetaceae</taxon>
        <taxon>Streptomyces</taxon>
    </lineage>
</organism>
<proteinExistence type="predicted"/>
<feature type="region of interest" description="Disordered" evidence="1">
    <location>
        <begin position="106"/>
        <end position="169"/>
    </location>
</feature>
<feature type="compositionally biased region" description="Polar residues" evidence="1">
    <location>
        <begin position="157"/>
        <end position="167"/>
    </location>
</feature>
<dbReference type="EMBL" id="BAABKC010000128">
    <property type="protein sequence ID" value="GAA5078746.1"/>
    <property type="molecule type" value="Genomic_DNA"/>
</dbReference>
<feature type="region of interest" description="Disordered" evidence="1">
    <location>
        <begin position="1"/>
        <end position="21"/>
    </location>
</feature>